<evidence type="ECO:0000313" key="3">
    <source>
        <dbReference type="Proteomes" id="UP001500967"/>
    </source>
</evidence>
<feature type="compositionally biased region" description="Basic and acidic residues" evidence="1">
    <location>
        <begin position="1"/>
        <end position="35"/>
    </location>
</feature>
<organism evidence="2 3">
    <name type="scientific">Cryptosporangium japonicum</name>
    <dbReference type="NCBI Taxonomy" id="80872"/>
    <lineage>
        <taxon>Bacteria</taxon>
        <taxon>Bacillati</taxon>
        <taxon>Actinomycetota</taxon>
        <taxon>Actinomycetes</taxon>
        <taxon>Cryptosporangiales</taxon>
        <taxon>Cryptosporangiaceae</taxon>
        <taxon>Cryptosporangium</taxon>
    </lineage>
</organism>
<reference evidence="3" key="1">
    <citation type="journal article" date="2019" name="Int. J. Syst. Evol. Microbiol.">
        <title>The Global Catalogue of Microorganisms (GCM) 10K type strain sequencing project: providing services to taxonomists for standard genome sequencing and annotation.</title>
        <authorList>
            <consortium name="The Broad Institute Genomics Platform"/>
            <consortium name="The Broad Institute Genome Sequencing Center for Infectious Disease"/>
            <person name="Wu L."/>
            <person name="Ma J."/>
        </authorList>
    </citation>
    <scope>NUCLEOTIDE SEQUENCE [LARGE SCALE GENOMIC DNA]</scope>
    <source>
        <strain evidence="3">JCM 10425</strain>
    </source>
</reference>
<sequence length="60" mass="6230">MVETECGAKREKQGDYSGEHDGPDPDRDARSDAAEVGHAPGVVRSSVVFGMGSTSCCAES</sequence>
<gene>
    <name evidence="2" type="ORF">GCM10009539_02560</name>
</gene>
<dbReference type="EMBL" id="BAAAGX010000002">
    <property type="protein sequence ID" value="GAA0220833.1"/>
    <property type="molecule type" value="Genomic_DNA"/>
</dbReference>
<evidence type="ECO:0000256" key="1">
    <source>
        <dbReference type="SAM" id="MobiDB-lite"/>
    </source>
</evidence>
<comment type="caution">
    <text evidence="2">The sequence shown here is derived from an EMBL/GenBank/DDBJ whole genome shotgun (WGS) entry which is preliminary data.</text>
</comment>
<dbReference type="Proteomes" id="UP001500967">
    <property type="component" value="Unassembled WGS sequence"/>
</dbReference>
<feature type="region of interest" description="Disordered" evidence="1">
    <location>
        <begin position="1"/>
        <end position="39"/>
    </location>
</feature>
<keyword evidence="3" id="KW-1185">Reference proteome</keyword>
<protein>
    <submittedName>
        <fullName evidence="2">Uncharacterized protein</fullName>
    </submittedName>
</protein>
<accession>A0ABP3D1K0</accession>
<proteinExistence type="predicted"/>
<evidence type="ECO:0000313" key="2">
    <source>
        <dbReference type="EMBL" id="GAA0220833.1"/>
    </source>
</evidence>
<name>A0ABP3D1K0_9ACTN</name>